<dbReference type="SUPFAM" id="SSF53448">
    <property type="entry name" value="Nucleotide-diphospho-sugar transferases"/>
    <property type="match status" value="1"/>
</dbReference>
<dbReference type="Proteomes" id="UP000028824">
    <property type="component" value="Unassembled WGS sequence"/>
</dbReference>
<dbReference type="eggNOG" id="ENOG502Z7IB">
    <property type="taxonomic scope" value="Bacteria"/>
</dbReference>
<dbReference type="RefSeq" id="WP_036634713.1">
    <property type="nucleotide sequence ID" value="NZ_JFZB01000003.1"/>
</dbReference>
<accession>A0A086Y5Y1</accession>
<keyword evidence="2" id="KW-1185">Reference proteome</keyword>
<gene>
    <name evidence="1" type="ORF">CG50_08580</name>
</gene>
<dbReference type="EMBL" id="JFZB01000003">
    <property type="protein sequence ID" value="KFI29681.1"/>
    <property type="molecule type" value="Genomic_DNA"/>
</dbReference>
<sequence length="267" mass="30701">MKQVICINWGTKYGPPFINRLYAMVARNITPPFRFTCFTDNFAGIRPEVDCQPLPEIPVEIPKTKRGIWPKARLWGPKLGDLTGNVLFLDLDLIVTGSLDDLFSYGDPDQVILSRNPAKPFERIGQTSCFRFPVGKLAPMQEIFIANPLQVATEYVWEQRFVTRNAPGGIDLFPRDWVQHFRYQCLPTFPLNWVMAPRLKRDTRVVIFPGGVYPEVAIKGGWVGREGFTLADHLRNIPNRPEKEGSLWRYLRHFTKPAAWAAEAWRE</sequence>
<dbReference type="AlphaFoldDB" id="A0A086Y5Y1"/>
<dbReference type="InterPro" id="IPR029044">
    <property type="entry name" value="Nucleotide-diphossugar_trans"/>
</dbReference>
<dbReference type="OrthoDB" id="564871at2"/>
<evidence type="ECO:0000313" key="2">
    <source>
        <dbReference type="Proteomes" id="UP000028824"/>
    </source>
</evidence>
<protein>
    <submittedName>
        <fullName evidence="1">Glycosyl transferase</fullName>
    </submittedName>
</protein>
<reference evidence="1 2" key="1">
    <citation type="submission" date="2014-03" db="EMBL/GenBank/DDBJ databases">
        <title>Genome of Paenirhodobacter enshiensis DW2-9.</title>
        <authorList>
            <person name="Wang D."/>
            <person name="Wang G."/>
        </authorList>
    </citation>
    <scope>NUCLEOTIDE SEQUENCE [LARGE SCALE GENOMIC DNA]</scope>
    <source>
        <strain evidence="1 2">DW2-9</strain>
    </source>
</reference>
<evidence type="ECO:0000313" key="1">
    <source>
        <dbReference type="EMBL" id="KFI29681.1"/>
    </source>
</evidence>
<name>A0A086Y5Y1_9RHOB</name>
<dbReference type="GO" id="GO:0016740">
    <property type="term" value="F:transferase activity"/>
    <property type="evidence" value="ECO:0007669"/>
    <property type="project" value="UniProtKB-KW"/>
</dbReference>
<keyword evidence="1" id="KW-0808">Transferase</keyword>
<organism evidence="1 2">
    <name type="scientific">Paenirhodobacter enshiensis</name>
    <dbReference type="NCBI Taxonomy" id="1105367"/>
    <lineage>
        <taxon>Bacteria</taxon>
        <taxon>Pseudomonadati</taxon>
        <taxon>Pseudomonadota</taxon>
        <taxon>Alphaproteobacteria</taxon>
        <taxon>Rhodobacterales</taxon>
        <taxon>Rhodobacter group</taxon>
        <taxon>Paenirhodobacter</taxon>
    </lineage>
</organism>
<comment type="caution">
    <text evidence="1">The sequence shown here is derived from an EMBL/GenBank/DDBJ whole genome shotgun (WGS) entry which is preliminary data.</text>
</comment>
<dbReference type="STRING" id="1105367.CG50_08580"/>
<proteinExistence type="predicted"/>